<proteinExistence type="predicted"/>
<dbReference type="EMBL" id="LUGG01000009">
    <property type="protein sequence ID" value="OBZ72116.1"/>
    <property type="molecule type" value="Genomic_DNA"/>
</dbReference>
<sequence length="105" mass="10774">MSQSANGTVAGTQLTSDQISRTSALQDGISQSELNPYSPSVHRADPFNTATSAHIYPTNITAYGSSLSGATSSLSAAHYSPEERAPVTPAATLQNANSPPTPCPP</sequence>
<organism evidence="2 3">
    <name type="scientific">Grifola frondosa</name>
    <name type="common">Maitake</name>
    <name type="synonym">Polyporus frondosus</name>
    <dbReference type="NCBI Taxonomy" id="5627"/>
    <lineage>
        <taxon>Eukaryota</taxon>
        <taxon>Fungi</taxon>
        <taxon>Dikarya</taxon>
        <taxon>Basidiomycota</taxon>
        <taxon>Agaricomycotina</taxon>
        <taxon>Agaricomycetes</taxon>
        <taxon>Polyporales</taxon>
        <taxon>Grifolaceae</taxon>
        <taxon>Grifola</taxon>
    </lineage>
</organism>
<evidence type="ECO:0000313" key="3">
    <source>
        <dbReference type="Proteomes" id="UP000092993"/>
    </source>
</evidence>
<accession>A0A1C7M6T9</accession>
<evidence type="ECO:0000313" key="2">
    <source>
        <dbReference type="EMBL" id="OBZ72116.1"/>
    </source>
</evidence>
<reference evidence="2 3" key="1">
    <citation type="submission" date="2016-03" db="EMBL/GenBank/DDBJ databases">
        <title>Whole genome sequencing of Grifola frondosa 9006-11.</title>
        <authorList>
            <person name="Min B."/>
            <person name="Park H."/>
            <person name="Kim J.-G."/>
            <person name="Cho H."/>
            <person name="Oh Y.-L."/>
            <person name="Kong W.-S."/>
            <person name="Choi I.-G."/>
        </authorList>
    </citation>
    <scope>NUCLEOTIDE SEQUENCE [LARGE SCALE GENOMIC DNA]</scope>
    <source>
        <strain evidence="2 3">9006-11</strain>
    </source>
</reference>
<protein>
    <submittedName>
        <fullName evidence="2">Uncharacterized protein</fullName>
    </submittedName>
</protein>
<comment type="caution">
    <text evidence="2">The sequence shown here is derived from an EMBL/GenBank/DDBJ whole genome shotgun (WGS) entry which is preliminary data.</text>
</comment>
<dbReference type="Proteomes" id="UP000092993">
    <property type="component" value="Unassembled WGS sequence"/>
</dbReference>
<dbReference type="AlphaFoldDB" id="A0A1C7M6T9"/>
<feature type="region of interest" description="Disordered" evidence="1">
    <location>
        <begin position="1"/>
        <end position="45"/>
    </location>
</feature>
<gene>
    <name evidence="2" type="ORF">A0H81_07827</name>
</gene>
<dbReference type="OrthoDB" id="2685034at2759"/>
<name>A0A1C7M6T9_GRIFR</name>
<evidence type="ECO:0000256" key="1">
    <source>
        <dbReference type="SAM" id="MobiDB-lite"/>
    </source>
</evidence>
<keyword evidence="3" id="KW-1185">Reference proteome</keyword>
<feature type="region of interest" description="Disordered" evidence="1">
    <location>
        <begin position="71"/>
        <end position="105"/>
    </location>
</feature>
<feature type="compositionally biased region" description="Polar residues" evidence="1">
    <location>
        <begin position="1"/>
        <end position="38"/>
    </location>
</feature>